<name>A0A7W5FQW5_9BACL</name>
<reference evidence="1 2" key="1">
    <citation type="submission" date="2020-08" db="EMBL/GenBank/DDBJ databases">
        <title>Genomic Encyclopedia of Type Strains, Phase III (KMG-III): the genomes of soil and plant-associated and newly described type strains.</title>
        <authorList>
            <person name="Whitman W."/>
        </authorList>
    </citation>
    <scope>NUCLEOTIDE SEQUENCE [LARGE SCALE GENOMIC DNA]</scope>
    <source>
        <strain evidence="1 2">CECT 5862</strain>
    </source>
</reference>
<keyword evidence="2" id="KW-1185">Reference proteome</keyword>
<dbReference type="AlphaFoldDB" id="A0A7W5FQW5"/>
<organism evidence="1 2">
    <name type="scientific">Paenibacillus phyllosphaerae</name>
    <dbReference type="NCBI Taxonomy" id="274593"/>
    <lineage>
        <taxon>Bacteria</taxon>
        <taxon>Bacillati</taxon>
        <taxon>Bacillota</taxon>
        <taxon>Bacilli</taxon>
        <taxon>Bacillales</taxon>
        <taxon>Paenibacillaceae</taxon>
        <taxon>Paenibacillus</taxon>
    </lineage>
</organism>
<evidence type="ECO:0000313" key="1">
    <source>
        <dbReference type="EMBL" id="MBB3113444.1"/>
    </source>
</evidence>
<dbReference type="EMBL" id="JACHXK010000019">
    <property type="protein sequence ID" value="MBB3113444.1"/>
    <property type="molecule type" value="Genomic_DNA"/>
</dbReference>
<comment type="caution">
    <text evidence="1">The sequence shown here is derived from an EMBL/GenBank/DDBJ whole genome shotgun (WGS) entry which is preliminary data.</text>
</comment>
<dbReference type="Proteomes" id="UP000570361">
    <property type="component" value="Unassembled WGS sequence"/>
</dbReference>
<accession>A0A7W5FQW5</accession>
<evidence type="ECO:0008006" key="3">
    <source>
        <dbReference type="Google" id="ProtNLM"/>
    </source>
</evidence>
<proteinExistence type="predicted"/>
<sequence length="104" mass="12028">MTVLIAQHPYYKIERNLSSEGPSTILHNRVLSLYTAKIVTFAREFPLSEVYDMSYRRMGVEEGLLYLHTNRGVYSYQVHSDPTAFIDTYKMVVKRNVDGDHGKP</sequence>
<gene>
    <name evidence="1" type="ORF">FHS18_005556</name>
</gene>
<protein>
    <recommendedName>
        <fullName evidence="3">PH domain-containing protein</fullName>
    </recommendedName>
</protein>
<evidence type="ECO:0000313" key="2">
    <source>
        <dbReference type="Proteomes" id="UP000570361"/>
    </source>
</evidence>